<evidence type="ECO:0000313" key="2">
    <source>
        <dbReference type="EMBL" id="KAL3670900.1"/>
    </source>
</evidence>
<protein>
    <submittedName>
        <fullName evidence="2">Uncharacterized protein</fullName>
    </submittedName>
</protein>
<accession>A0ABD3FYS4</accession>
<reference evidence="2 3" key="1">
    <citation type="submission" date="2024-09" db="EMBL/GenBank/DDBJ databases">
        <title>Genome sequencing and assembly of Phytophthora oleae, isolate VK10A, causative agent of rot of olive drupes.</title>
        <authorList>
            <person name="Conti Taguali S."/>
            <person name="Riolo M."/>
            <person name="La Spada F."/>
            <person name="Cacciola S.O."/>
            <person name="Dionisio G."/>
        </authorList>
    </citation>
    <scope>NUCLEOTIDE SEQUENCE [LARGE SCALE GENOMIC DNA]</scope>
    <source>
        <strain evidence="2 3">VK10A</strain>
    </source>
</reference>
<comment type="caution">
    <text evidence="2">The sequence shown here is derived from an EMBL/GenBank/DDBJ whole genome shotgun (WGS) entry which is preliminary data.</text>
</comment>
<name>A0ABD3FYS4_9STRA</name>
<proteinExistence type="predicted"/>
<organism evidence="2 3">
    <name type="scientific">Phytophthora oleae</name>
    <dbReference type="NCBI Taxonomy" id="2107226"/>
    <lineage>
        <taxon>Eukaryota</taxon>
        <taxon>Sar</taxon>
        <taxon>Stramenopiles</taxon>
        <taxon>Oomycota</taxon>
        <taxon>Peronosporomycetes</taxon>
        <taxon>Peronosporales</taxon>
        <taxon>Peronosporaceae</taxon>
        <taxon>Phytophthora</taxon>
    </lineage>
</organism>
<keyword evidence="3" id="KW-1185">Reference proteome</keyword>
<feature type="region of interest" description="Disordered" evidence="1">
    <location>
        <begin position="181"/>
        <end position="224"/>
    </location>
</feature>
<evidence type="ECO:0000256" key="1">
    <source>
        <dbReference type="SAM" id="MobiDB-lite"/>
    </source>
</evidence>
<feature type="compositionally biased region" description="Basic residues" evidence="1">
    <location>
        <begin position="201"/>
        <end position="224"/>
    </location>
</feature>
<dbReference type="EMBL" id="JBIMZQ010000006">
    <property type="protein sequence ID" value="KAL3670900.1"/>
    <property type="molecule type" value="Genomic_DNA"/>
</dbReference>
<feature type="compositionally biased region" description="Polar residues" evidence="1">
    <location>
        <begin position="181"/>
        <end position="196"/>
    </location>
</feature>
<dbReference type="Proteomes" id="UP001632037">
    <property type="component" value="Unassembled WGS sequence"/>
</dbReference>
<gene>
    <name evidence="2" type="ORF">V7S43_004085</name>
</gene>
<evidence type="ECO:0000313" key="3">
    <source>
        <dbReference type="Proteomes" id="UP001632037"/>
    </source>
</evidence>
<sequence>MIPRLYAGDGDKNWLLFAREEEPGVLVFTAVVTLKDKSIVAEITVNHDALTEHSEELGLEMEADEFRTLLLKALEQRECVDLEVETEDGSVKEVSLTLTYKFSPTISRKGVFQLPIVATDVLQSLVKVLECSHVTPPLSMRSQQQKAKEAEKKSVSTTTRISKAAGNLKMGIINSQESKTIATASQSSDTGTTNAAVNPMRLKRRHVPTGSMRRKGPKGAKLKK</sequence>
<dbReference type="AlphaFoldDB" id="A0ABD3FYS4"/>